<name>A0A0G0A658_TRIHA</name>
<dbReference type="AlphaFoldDB" id="A0A0G0A658"/>
<accession>A0A0G0A658</accession>
<sequence>MVQSSASSALALPRFLLSLSASSTSSQQLHGPANEADACSRIAPASPPDSACRSTSQDIELVALHPWNVNTPSAAAAPRIVKHKRASLSLPAVSSPSALPERKSASASSGKDLVQLASRRSSASLELSAASTTDSPKRGMTPIERQNKANQIWRGCWEDQRRPKMASPNTLTKQQKFRGGVWAVAFAAIIMVGTLTGAQLKSDKQKEQSIKEFRQITPSEQIAMLEKQRSTLVEQRSVLQKKLDVFRERVQERQQEQEKSKKR</sequence>
<dbReference type="OMA" id="KANQIWR"/>
<keyword evidence="2" id="KW-0812">Transmembrane</keyword>
<protein>
    <submittedName>
        <fullName evidence="4">Uncharacterized protein</fullName>
    </submittedName>
</protein>
<feature type="chain" id="PRO_5002530808" evidence="3">
    <location>
        <begin position="27"/>
        <end position="263"/>
    </location>
</feature>
<feature type="signal peptide" evidence="3">
    <location>
        <begin position="1"/>
        <end position="26"/>
    </location>
</feature>
<gene>
    <name evidence="4" type="ORF">THAR02_07275</name>
</gene>
<evidence type="ECO:0000256" key="2">
    <source>
        <dbReference type="SAM" id="Phobius"/>
    </source>
</evidence>
<evidence type="ECO:0000256" key="1">
    <source>
        <dbReference type="SAM" id="MobiDB-lite"/>
    </source>
</evidence>
<reference evidence="5" key="1">
    <citation type="journal article" date="2015" name="Genome Announc.">
        <title>Draft whole-genome sequence of the biocontrol agent Trichoderma harzianum T6776.</title>
        <authorList>
            <person name="Baroncelli R."/>
            <person name="Piaggeschi G."/>
            <person name="Fiorini L."/>
            <person name="Bertolini E."/>
            <person name="Zapparata A."/>
            <person name="Pe M.E."/>
            <person name="Sarrocco S."/>
            <person name="Vannacci G."/>
        </authorList>
    </citation>
    <scope>NUCLEOTIDE SEQUENCE [LARGE SCALE GENOMIC DNA]</scope>
    <source>
        <strain evidence="5">T6776</strain>
    </source>
</reference>
<evidence type="ECO:0000313" key="4">
    <source>
        <dbReference type="EMBL" id="KKP00619.1"/>
    </source>
</evidence>
<keyword evidence="2" id="KW-0472">Membrane</keyword>
<comment type="caution">
    <text evidence="4">The sequence shown here is derived from an EMBL/GenBank/DDBJ whole genome shotgun (WGS) entry which is preliminary data.</text>
</comment>
<proteinExistence type="predicted"/>
<dbReference type="OrthoDB" id="5428081at2759"/>
<feature type="transmembrane region" description="Helical" evidence="2">
    <location>
        <begin position="179"/>
        <end position="198"/>
    </location>
</feature>
<feature type="region of interest" description="Disordered" evidence="1">
    <location>
        <begin position="91"/>
        <end position="115"/>
    </location>
</feature>
<keyword evidence="3" id="KW-0732">Signal</keyword>
<evidence type="ECO:0000313" key="5">
    <source>
        <dbReference type="Proteomes" id="UP000034112"/>
    </source>
</evidence>
<organism evidence="4 5">
    <name type="scientific">Trichoderma harzianum</name>
    <name type="common">Hypocrea lixii</name>
    <dbReference type="NCBI Taxonomy" id="5544"/>
    <lineage>
        <taxon>Eukaryota</taxon>
        <taxon>Fungi</taxon>
        <taxon>Dikarya</taxon>
        <taxon>Ascomycota</taxon>
        <taxon>Pezizomycotina</taxon>
        <taxon>Sordariomycetes</taxon>
        <taxon>Hypocreomycetidae</taxon>
        <taxon>Hypocreales</taxon>
        <taxon>Hypocreaceae</taxon>
        <taxon>Trichoderma</taxon>
    </lineage>
</organism>
<keyword evidence="2" id="KW-1133">Transmembrane helix</keyword>
<evidence type="ECO:0000256" key="3">
    <source>
        <dbReference type="SAM" id="SignalP"/>
    </source>
</evidence>
<feature type="region of interest" description="Disordered" evidence="1">
    <location>
        <begin position="23"/>
        <end position="54"/>
    </location>
</feature>
<dbReference type="EMBL" id="JOKZ01000241">
    <property type="protein sequence ID" value="KKP00619.1"/>
    <property type="molecule type" value="Genomic_DNA"/>
</dbReference>
<dbReference type="Proteomes" id="UP000034112">
    <property type="component" value="Unassembled WGS sequence"/>
</dbReference>